<protein>
    <submittedName>
        <fullName evidence="1">Uncharacterized protein</fullName>
    </submittedName>
</protein>
<dbReference type="EMBL" id="JASSZA010000001">
    <property type="protein sequence ID" value="KAK2119057.1"/>
    <property type="molecule type" value="Genomic_DNA"/>
</dbReference>
<accession>A0ABQ9WBP0</accession>
<evidence type="ECO:0000313" key="1">
    <source>
        <dbReference type="EMBL" id="KAK2119057.1"/>
    </source>
</evidence>
<comment type="caution">
    <text evidence="1">The sequence shown here is derived from an EMBL/GenBank/DDBJ whole genome shotgun (WGS) entry which is preliminary data.</text>
</comment>
<organism evidence="1 2">
    <name type="scientific">Saguinus oedipus</name>
    <name type="common">Cotton-top tamarin</name>
    <name type="synonym">Oedipomidas oedipus</name>
    <dbReference type="NCBI Taxonomy" id="9490"/>
    <lineage>
        <taxon>Eukaryota</taxon>
        <taxon>Metazoa</taxon>
        <taxon>Chordata</taxon>
        <taxon>Craniata</taxon>
        <taxon>Vertebrata</taxon>
        <taxon>Euteleostomi</taxon>
        <taxon>Mammalia</taxon>
        <taxon>Eutheria</taxon>
        <taxon>Euarchontoglires</taxon>
        <taxon>Primates</taxon>
        <taxon>Haplorrhini</taxon>
        <taxon>Platyrrhini</taxon>
        <taxon>Cebidae</taxon>
        <taxon>Callitrichinae</taxon>
        <taxon>Saguinus</taxon>
    </lineage>
</organism>
<sequence length="96" mass="11213">MQCLQLGSHFVKWLLLQVVKANRDLFPEHKQLRKARIRKKQHACVKLSAPHGAIRNDYADIAKFADKLNEQKIAQLEEVKQAFLKQIQHEIDLEKS</sequence>
<name>A0ABQ9WBP0_SAGOE</name>
<reference evidence="1 2" key="1">
    <citation type="submission" date="2023-05" db="EMBL/GenBank/DDBJ databases">
        <title>B98-5 Cell Line De Novo Hybrid Assembly: An Optical Mapping Approach.</title>
        <authorList>
            <person name="Kananen K."/>
            <person name="Auerbach J.A."/>
            <person name="Kautto E."/>
            <person name="Blachly J.S."/>
        </authorList>
    </citation>
    <scope>NUCLEOTIDE SEQUENCE [LARGE SCALE GENOMIC DNA]</scope>
    <source>
        <strain evidence="1">B95-8</strain>
        <tissue evidence="1">Cell line</tissue>
    </source>
</reference>
<gene>
    <name evidence="1" type="ORF">P7K49_000443</name>
</gene>
<evidence type="ECO:0000313" key="2">
    <source>
        <dbReference type="Proteomes" id="UP001266305"/>
    </source>
</evidence>
<keyword evidence="2" id="KW-1185">Reference proteome</keyword>
<proteinExistence type="predicted"/>
<dbReference type="Proteomes" id="UP001266305">
    <property type="component" value="Unassembled WGS sequence"/>
</dbReference>